<keyword evidence="1" id="KW-0812">Transmembrane</keyword>
<evidence type="ECO:0000313" key="2">
    <source>
        <dbReference type="EMBL" id="RLP82379.1"/>
    </source>
</evidence>
<keyword evidence="1" id="KW-1133">Transmembrane helix</keyword>
<accession>A0A3L7APH0</accession>
<evidence type="ECO:0000256" key="1">
    <source>
        <dbReference type="SAM" id="Phobius"/>
    </source>
</evidence>
<evidence type="ECO:0008006" key="4">
    <source>
        <dbReference type="Google" id="ProtNLM"/>
    </source>
</evidence>
<sequence length="896" mass="97991">MSFDSREELLQLLRSEGTVRALEILDEHIATASLSAAGSAEATRALAAKAALLYMIDRDGEAADLWAQVSRQWSVLNGADSAESLGARVEWVLATAFSGEQDAALTESTRLLADIEAVAGEDAVEAFRVREIRVRLTADLNRYPQALEMAHDLRDRRLAALGPLHPDTVRSHRIVAGIASTSGDYEAALESYRAALIALEQSDGPRAVTTLDLREDVAYLLGLLGRYGDAEIAYTDLLDDLRTHPHPDLLGTILRRRIVITERGEMEGALSGDTLDEVFTSSIARLTAEAGAGDEAVILMRQRWAARLIDTLRHARALEEYRRLDDLISQEGTPDDILENRDRIAFTLRTLGATDEAIATFQAALDIPEITPASRDVVRRRLAMTLTDVGRDDEAIAILRELSTPEDAASQNDLAVAYIRADRYVEAQRLLEPLRAQALTENTPGNRRVLGNLALIACELDQHDRARNEWIQLLRSQMADIDVTDEARRQRTADADPDILTTRHNLAREHEHLGDYDLAIAELDRVIEARIAAQGPDSTEALSSRSARAWTAYRAGHLEDAAARFRALLADRTRVFGPEDPRTLDTVDNLADVERARGNTEASSAVVAESLASLGEGAAGLSGARVSLRRAILLADQRRFADALLAFRQAADTFSEVAGPTHPETLQARRGVADAVFRIGSPAESVAAYREVMPYLDPDADPLGFAMLQGRLAQGLFQNGDIEQSMVEQRAAIARATAFAPDSADALGLRSRLGRRLTILGRHEEAEAIYRAVARDRARVLGPTHRDTLDSRSDVAEALLARKRYWAASRAFKTLVPVMQRELGVDDRDTRRARSKHAEALKPLTRRVIGVLILVALVSLLILVALFPWGNLAAETQTMAPASMLAEAIGDVGFGG</sequence>
<name>A0A3L7APH0_9MICO</name>
<dbReference type="Gene3D" id="1.25.40.10">
    <property type="entry name" value="Tetratricopeptide repeat domain"/>
    <property type="match status" value="5"/>
</dbReference>
<dbReference type="SMART" id="SM00028">
    <property type="entry name" value="TPR"/>
    <property type="match status" value="3"/>
</dbReference>
<dbReference type="Pfam" id="PF13424">
    <property type="entry name" value="TPR_12"/>
    <property type="match status" value="3"/>
</dbReference>
<keyword evidence="3" id="KW-1185">Reference proteome</keyword>
<keyword evidence="1" id="KW-0472">Membrane</keyword>
<organism evidence="2 3">
    <name type="scientific">Mycetocola lacteus</name>
    <dbReference type="NCBI Taxonomy" id="76637"/>
    <lineage>
        <taxon>Bacteria</taxon>
        <taxon>Bacillati</taxon>
        <taxon>Actinomycetota</taxon>
        <taxon>Actinomycetes</taxon>
        <taxon>Micrococcales</taxon>
        <taxon>Microbacteriaceae</taxon>
        <taxon>Mycetocola</taxon>
    </lineage>
</organism>
<dbReference type="InterPro" id="IPR053137">
    <property type="entry name" value="NLR-like"/>
</dbReference>
<dbReference type="AlphaFoldDB" id="A0A3L7APH0"/>
<proteinExistence type="predicted"/>
<dbReference type="OrthoDB" id="5100575at2"/>
<dbReference type="Pfam" id="PF13432">
    <property type="entry name" value="TPR_16"/>
    <property type="match status" value="1"/>
</dbReference>
<dbReference type="InterPro" id="IPR019734">
    <property type="entry name" value="TPR_rpt"/>
</dbReference>
<feature type="transmembrane region" description="Helical" evidence="1">
    <location>
        <begin position="848"/>
        <end position="869"/>
    </location>
</feature>
<dbReference type="EMBL" id="RCUY01000009">
    <property type="protein sequence ID" value="RLP82379.1"/>
    <property type="molecule type" value="Genomic_DNA"/>
</dbReference>
<dbReference type="PANTHER" id="PTHR46082">
    <property type="entry name" value="ATP/GTP-BINDING PROTEIN-RELATED"/>
    <property type="match status" value="1"/>
</dbReference>
<gene>
    <name evidence="2" type="ORF">D9V34_11390</name>
</gene>
<dbReference type="SUPFAM" id="SSF48452">
    <property type="entry name" value="TPR-like"/>
    <property type="match status" value="4"/>
</dbReference>
<dbReference type="RefSeq" id="WP_121688908.1">
    <property type="nucleotide sequence ID" value="NZ_RCUY01000009.1"/>
</dbReference>
<reference evidence="2 3" key="1">
    <citation type="submission" date="2018-10" db="EMBL/GenBank/DDBJ databases">
        <authorList>
            <person name="Li J."/>
        </authorList>
    </citation>
    <scope>NUCLEOTIDE SEQUENCE [LARGE SCALE GENOMIC DNA]</scope>
    <source>
        <strain evidence="2 3">JCM 11654</strain>
    </source>
</reference>
<dbReference type="PANTHER" id="PTHR46082:SF6">
    <property type="entry name" value="AAA+ ATPASE DOMAIN-CONTAINING PROTEIN-RELATED"/>
    <property type="match status" value="1"/>
</dbReference>
<evidence type="ECO:0000313" key="3">
    <source>
        <dbReference type="Proteomes" id="UP000269438"/>
    </source>
</evidence>
<comment type="caution">
    <text evidence="2">The sequence shown here is derived from an EMBL/GenBank/DDBJ whole genome shotgun (WGS) entry which is preliminary data.</text>
</comment>
<protein>
    <recommendedName>
        <fullName evidence="4">Tetratricopeptide repeat protein</fullName>
    </recommendedName>
</protein>
<dbReference type="Proteomes" id="UP000269438">
    <property type="component" value="Unassembled WGS sequence"/>
</dbReference>
<dbReference type="InterPro" id="IPR011990">
    <property type="entry name" value="TPR-like_helical_dom_sf"/>
</dbReference>